<reference evidence="3" key="1">
    <citation type="submission" date="2016-06" db="EMBL/GenBank/DDBJ databases">
        <authorList>
            <person name="Varghese N."/>
            <person name="Submissions Spin"/>
        </authorList>
    </citation>
    <scope>NUCLEOTIDE SEQUENCE [LARGE SCALE GENOMIC DNA]</scope>
    <source>
        <strain evidence="3">DSM 43168</strain>
    </source>
</reference>
<accession>A0A1C5ABA5</accession>
<keyword evidence="3" id="KW-1185">Reference proteome</keyword>
<feature type="region of interest" description="Disordered" evidence="1">
    <location>
        <begin position="1"/>
        <end position="46"/>
    </location>
</feature>
<gene>
    <name evidence="2" type="ORF">GA0070563_11286</name>
</gene>
<dbReference type="EMBL" id="FMCT01000012">
    <property type="protein sequence ID" value="SCF42497.1"/>
    <property type="molecule type" value="Genomic_DNA"/>
</dbReference>
<evidence type="ECO:0000313" key="3">
    <source>
        <dbReference type="Proteomes" id="UP000183585"/>
    </source>
</evidence>
<name>A0A1C5ABA5_9ACTN</name>
<proteinExistence type="predicted"/>
<protein>
    <submittedName>
        <fullName evidence="2">FtsK/SpoIIIE family</fullName>
    </submittedName>
</protein>
<dbReference type="Gene3D" id="3.40.50.300">
    <property type="entry name" value="P-loop containing nucleotide triphosphate hydrolases"/>
    <property type="match status" value="1"/>
</dbReference>
<evidence type="ECO:0000256" key="1">
    <source>
        <dbReference type="SAM" id="MobiDB-lite"/>
    </source>
</evidence>
<organism evidence="2 3">
    <name type="scientific">Micromonospora carbonacea</name>
    <dbReference type="NCBI Taxonomy" id="47853"/>
    <lineage>
        <taxon>Bacteria</taxon>
        <taxon>Bacillati</taxon>
        <taxon>Actinomycetota</taxon>
        <taxon>Actinomycetes</taxon>
        <taxon>Micromonosporales</taxon>
        <taxon>Micromonosporaceae</taxon>
        <taxon>Micromonospora</taxon>
    </lineage>
</organism>
<dbReference type="SUPFAM" id="SSF52540">
    <property type="entry name" value="P-loop containing nucleoside triphosphate hydrolases"/>
    <property type="match status" value="1"/>
</dbReference>
<sequence>MHTTEHRPASLPNRADPSGDARPTPGDDPAATRRQLPPGASHWSRTYYDDQGMQQVAKVSVPVTGQGRIAANEWECPTCGPQSRRWMSATLATAPFCDLHDMEMRKLKPGRNPSVGVTPPWKDIVRAVDHRIRVGAAIAAAGTAGLTVDVVDMPWWGHAAQIAAIPAAISGSWWLTRVWLIREAVRLNNLDPDDEVAGRRERRNIAKRARIAAYCAAAGMSWIEIADLLNIASHPARGVSLIAGLIAAGVIASRPYLNWVDRRRRAKPTPAVAAATAMPDEPPAETPTDDEQLAAYVTGRWNERISAERGPLPGTYLEAIRRTYGGWSAVVVATDESDLDPERFETDKTIGKIARAYGVGVTMVTVTADPLDANRAMILVQRTSPLSEARAWDGTGIDLTTGKAYTASVDDGDRAQHPFWRPGWGAVMELLAGATGSGKSEYLNLLLALERQSGVCVSWVCDPQMGQSLGDIRDGVDWFAPTVEEFLIMLRVAVQVMLARNVLITRMRVKETRPSGEVVERRVKYVEVSADFPLLDITCDEAHIPMNDPDHGKEIVALLALLAKSGRKCNIKVRLITQSPLLTELKNSVLRSQLSSGFVAVFRTADKLTGAACWPGKMPGDPALLPAEWPNGNTAAGVCYMSGQKPLRHRSDYVGDVYDLMHSGETKGLEPAVLGAAGVLYADRHKRLAAFDAMDPAELLGTQIPTLDRPAGQGDPAGGKGGGREAVLEFFADRWNSGDVDPIKFGVIDENVKAVKTRALTNVLNKLVQEQVLANETGPDGKSGWYRLTESGAEHLGVDEVGL</sequence>
<dbReference type="AlphaFoldDB" id="A0A1C5ABA5"/>
<evidence type="ECO:0000313" key="2">
    <source>
        <dbReference type="EMBL" id="SCF42497.1"/>
    </source>
</evidence>
<dbReference type="Proteomes" id="UP000183585">
    <property type="component" value="Unassembled WGS sequence"/>
</dbReference>
<dbReference type="InterPro" id="IPR027417">
    <property type="entry name" value="P-loop_NTPase"/>
</dbReference>